<dbReference type="InParanoid" id="K3WFE3"/>
<dbReference type="AlphaFoldDB" id="K3WFE3"/>
<evidence type="ECO:0000313" key="1">
    <source>
        <dbReference type="EnsemblProtists" id="PYU1_T003684"/>
    </source>
</evidence>
<dbReference type="EnsemblProtists" id="PYU1_T003684">
    <property type="protein sequence ID" value="PYU1_T003684"/>
    <property type="gene ID" value="PYU1_G003674"/>
</dbReference>
<proteinExistence type="predicted"/>
<dbReference type="EMBL" id="GL376638">
    <property type="status" value="NOT_ANNOTATED_CDS"/>
    <property type="molecule type" value="Genomic_DNA"/>
</dbReference>
<dbReference type="Proteomes" id="UP000019132">
    <property type="component" value="Unassembled WGS sequence"/>
</dbReference>
<keyword evidence="2" id="KW-1185">Reference proteome</keyword>
<dbReference type="VEuPathDB" id="FungiDB:PYU1_G003674"/>
<dbReference type="eggNOG" id="ENOG502T42U">
    <property type="taxonomic scope" value="Eukaryota"/>
</dbReference>
<reference evidence="2" key="2">
    <citation type="submission" date="2010-04" db="EMBL/GenBank/DDBJ databases">
        <authorList>
            <person name="Buell R."/>
            <person name="Hamilton J."/>
            <person name="Hostetler J."/>
        </authorList>
    </citation>
    <scope>NUCLEOTIDE SEQUENCE [LARGE SCALE GENOMIC DNA]</scope>
    <source>
        <strain evidence="2">DAOM:BR144</strain>
    </source>
</reference>
<protein>
    <submittedName>
        <fullName evidence="1">Uncharacterized protein</fullName>
    </submittedName>
</protein>
<dbReference type="HOGENOM" id="CLU_2890748_0_0_1"/>
<sequence length="63" mass="7668">MIYQLLVERTEMRKQLASMESYLHELSEVSTHEMQKWARLTDEMQDEIEHLRSQMGIRSTKQR</sequence>
<organism evidence="1 2">
    <name type="scientific">Globisporangium ultimum (strain ATCC 200006 / CBS 805.95 / DAOM BR144)</name>
    <name type="common">Pythium ultimum</name>
    <dbReference type="NCBI Taxonomy" id="431595"/>
    <lineage>
        <taxon>Eukaryota</taxon>
        <taxon>Sar</taxon>
        <taxon>Stramenopiles</taxon>
        <taxon>Oomycota</taxon>
        <taxon>Peronosporomycetes</taxon>
        <taxon>Pythiales</taxon>
        <taxon>Pythiaceae</taxon>
        <taxon>Globisporangium</taxon>
    </lineage>
</organism>
<reference evidence="2" key="1">
    <citation type="journal article" date="2010" name="Genome Biol.">
        <title>Genome sequence of the necrotrophic plant pathogen Pythium ultimum reveals original pathogenicity mechanisms and effector repertoire.</title>
        <authorList>
            <person name="Levesque C.A."/>
            <person name="Brouwer H."/>
            <person name="Cano L."/>
            <person name="Hamilton J.P."/>
            <person name="Holt C."/>
            <person name="Huitema E."/>
            <person name="Raffaele S."/>
            <person name="Robideau G.P."/>
            <person name="Thines M."/>
            <person name="Win J."/>
            <person name="Zerillo M.M."/>
            <person name="Beakes G.W."/>
            <person name="Boore J.L."/>
            <person name="Busam D."/>
            <person name="Dumas B."/>
            <person name="Ferriera S."/>
            <person name="Fuerstenberg S.I."/>
            <person name="Gachon C.M."/>
            <person name="Gaulin E."/>
            <person name="Govers F."/>
            <person name="Grenville-Briggs L."/>
            <person name="Horner N."/>
            <person name="Hostetler J."/>
            <person name="Jiang R.H."/>
            <person name="Johnson J."/>
            <person name="Krajaejun T."/>
            <person name="Lin H."/>
            <person name="Meijer H.J."/>
            <person name="Moore B."/>
            <person name="Morris P."/>
            <person name="Phuntmart V."/>
            <person name="Puiu D."/>
            <person name="Shetty J."/>
            <person name="Stajich J.E."/>
            <person name="Tripathy S."/>
            <person name="Wawra S."/>
            <person name="van West P."/>
            <person name="Whitty B.R."/>
            <person name="Coutinho P.M."/>
            <person name="Henrissat B."/>
            <person name="Martin F."/>
            <person name="Thomas P.D."/>
            <person name="Tyler B.M."/>
            <person name="De Vries R.P."/>
            <person name="Kamoun S."/>
            <person name="Yandell M."/>
            <person name="Tisserat N."/>
            <person name="Buell C.R."/>
        </authorList>
    </citation>
    <scope>NUCLEOTIDE SEQUENCE</scope>
    <source>
        <strain evidence="2">DAOM:BR144</strain>
    </source>
</reference>
<name>K3WFE3_GLOUD</name>
<accession>K3WFE3</accession>
<evidence type="ECO:0000313" key="2">
    <source>
        <dbReference type="Proteomes" id="UP000019132"/>
    </source>
</evidence>
<reference evidence="1" key="3">
    <citation type="submission" date="2015-02" db="UniProtKB">
        <authorList>
            <consortium name="EnsemblProtists"/>
        </authorList>
    </citation>
    <scope>IDENTIFICATION</scope>
    <source>
        <strain evidence="1">DAOM BR144</strain>
    </source>
</reference>